<proteinExistence type="predicted"/>
<dbReference type="InterPro" id="IPR018247">
    <property type="entry name" value="EF_Hand_1_Ca_BS"/>
</dbReference>
<dbReference type="EMBL" id="CP036291">
    <property type="protein sequence ID" value="QDU89092.1"/>
    <property type="molecule type" value="Genomic_DNA"/>
</dbReference>
<evidence type="ECO:0008006" key="4">
    <source>
        <dbReference type="Google" id="ProtNLM"/>
    </source>
</evidence>
<gene>
    <name evidence="2" type="ORF">Pla175_24780</name>
</gene>
<reference evidence="2 3" key="1">
    <citation type="submission" date="2019-02" db="EMBL/GenBank/DDBJ databases">
        <title>Deep-cultivation of Planctomycetes and their phenomic and genomic characterization uncovers novel biology.</title>
        <authorList>
            <person name="Wiegand S."/>
            <person name="Jogler M."/>
            <person name="Boedeker C."/>
            <person name="Pinto D."/>
            <person name="Vollmers J."/>
            <person name="Rivas-Marin E."/>
            <person name="Kohn T."/>
            <person name="Peeters S.H."/>
            <person name="Heuer A."/>
            <person name="Rast P."/>
            <person name="Oberbeckmann S."/>
            <person name="Bunk B."/>
            <person name="Jeske O."/>
            <person name="Meyerdierks A."/>
            <person name="Storesund J.E."/>
            <person name="Kallscheuer N."/>
            <person name="Luecker S."/>
            <person name="Lage O.M."/>
            <person name="Pohl T."/>
            <person name="Merkel B.J."/>
            <person name="Hornburger P."/>
            <person name="Mueller R.-W."/>
            <person name="Bruemmer F."/>
            <person name="Labrenz M."/>
            <person name="Spormann A.M."/>
            <person name="Op den Camp H."/>
            <person name="Overmann J."/>
            <person name="Amann R."/>
            <person name="Jetten M.S.M."/>
            <person name="Mascher T."/>
            <person name="Medema M.H."/>
            <person name="Devos D.P."/>
            <person name="Kaster A.-K."/>
            <person name="Ovreas L."/>
            <person name="Rohde M."/>
            <person name="Galperin M.Y."/>
            <person name="Jogler C."/>
        </authorList>
    </citation>
    <scope>NUCLEOTIDE SEQUENCE [LARGE SCALE GENOMIC DNA]</scope>
    <source>
        <strain evidence="2 3">Pla175</strain>
    </source>
</reference>
<dbReference type="RefSeq" id="WP_145284917.1">
    <property type="nucleotide sequence ID" value="NZ_CP036291.1"/>
</dbReference>
<evidence type="ECO:0000256" key="1">
    <source>
        <dbReference type="SAM" id="SignalP"/>
    </source>
</evidence>
<dbReference type="KEGG" id="pnd:Pla175_24780"/>
<dbReference type="Proteomes" id="UP000317429">
    <property type="component" value="Chromosome"/>
</dbReference>
<dbReference type="OrthoDB" id="244475at2"/>
<keyword evidence="1" id="KW-0732">Signal</keyword>
<sequence length="348" mass="36708" precursor="true">MKRNLLLLAMLALLAPLPVSAQVAFSDDFGDYFPGPGAPTWQWYSGGGVGGGTNPFDPALMQEIVEDGLEDPSMLGTTSQAWKVSFDATNSTDYYFWYTGGGVGSFGPEFRGAGITEEQGATDPGNWVVSLDVRAVGALGDLALVGGFEYFDPDYEVMFGVDANNDGDMEDGATTYKIGLSFYDSDGDPNGFTSNSIRLDAGIATTDVSGDIPRFNNDGQWSMSLNGGGGEYTFGDNSVTIDNLVIQFLEKPSAPGDYNEDGTVDAADYTVWRDNLGTLITLPNEGVGVTPGEVTSDDYEFWKTQFGGAPGPVVVATGVPEPGSFAVALLALAALSSTRLAGQSRLRN</sequence>
<feature type="signal peptide" evidence="1">
    <location>
        <begin position="1"/>
        <end position="21"/>
    </location>
</feature>
<feature type="chain" id="PRO_5021804433" description="PEP-CTERM protein-sorting domain-containing protein" evidence="1">
    <location>
        <begin position="22"/>
        <end position="348"/>
    </location>
</feature>
<accession>A0A518DC77</accession>
<dbReference type="PROSITE" id="PS00018">
    <property type="entry name" value="EF_HAND_1"/>
    <property type="match status" value="1"/>
</dbReference>
<evidence type="ECO:0000313" key="3">
    <source>
        <dbReference type="Proteomes" id="UP000317429"/>
    </source>
</evidence>
<dbReference type="AlphaFoldDB" id="A0A518DC77"/>
<name>A0A518DC77_9BACT</name>
<organism evidence="2 3">
    <name type="scientific">Pirellulimonas nuda</name>
    <dbReference type="NCBI Taxonomy" id="2528009"/>
    <lineage>
        <taxon>Bacteria</taxon>
        <taxon>Pseudomonadati</taxon>
        <taxon>Planctomycetota</taxon>
        <taxon>Planctomycetia</taxon>
        <taxon>Pirellulales</taxon>
        <taxon>Lacipirellulaceae</taxon>
        <taxon>Pirellulimonas</taxon>
    </lineage>
</organism>
<protein>
    <recommendedName>
        <fullName evidence="4">PEP-CTERM protein-sorting domain-containing protein</fullName>
    </recommendedName>
</protein>
<evidence type="ECO:0000313" key="2">
    <source>
        <dbReference type="EMBL" id="QDU89092.1"/>
    </source>
</evidence>
<keyword evidence="3" id="KW-1185">Reference proteome</keyword>